<sequence length="127" mass="13608">MDERKTPRKKFSFDSLRPRQIRLSSSDLTLDSVQESQPPPSPSPSITRWNNLRQHVLPPTIPISVPATPKPSRLAHKTGISTGCGSSAAEGFEVDVRKAAGSGSGASLPVLYNLLSAGTQIPLSDVY</sequence>
<comment type="caution">
    <text evidence="2">The sequence shown here is derived from an EMBL/GenBank/DDBJ whole genome shotgun (WGS) entry which is preliminary data.</text>
</comment>
<evidence type="ECO:0000313" key="3">
    <source>
        <dbReference type="Proteomes" id="UP001383192"/>
    </source>
</evidence>
<reference evidence="2 3" key="1">
    <citation type="submission" date="2024-01" db="EMBL/GenBank/DDBJ databases">
        <title>A draft genome for a cacao thread blight-causing isolate of Paramarasmius palmivorus.</title>
        <authorList>
            <person name="Baruah I.K."/>
            <person name="Bukari Y."/>
            <person name="Amoako-Attah I."/>
            <person name="Meinhardt L.W."/>
            <person name="Bailey B.A."/>
            <person name="Cohen S.P."/>
        </authorList>
    </citation>
    <scope>NUCLEOTIDE SEQUENCE [LARGE SCALE GENOMIC DNA]</scope>
    <source>
        <strain evidence="2 3">GH-12</strain>
    </source>
</reference>
<feature type="compositionally biased region" description="Basic residues" evidence="1">
    <location>
        <begin position="1"/>
        <end position="10"/>
    </location>
</feature>
<dbReference type="EMBL" id="JAYKXP010000014">
    <property type="protein sequence ID" value="KAK7051038.1"/>
    <property type="molecule type" value="Genomic_DNA"/>
</dbReference>
<evidence type="ECO:0000313" key="2">
    <source>
        <dbReference type="EMBL" id="KAK7051038.1"/>
    </source>
</evidence>
<keyword evidence="3" id="KW-1185">Reference proteome</keyword>
<feature type="compositionally biased region" description="Polar residues" evidence="1">
    <location>
        <begin position="22"/>
        <end position="36"/>
    </location>
</feature>
<feature type="region of interest" description="Disordered" evidence="1">
    <location>
        <begin position="1"/>
        <end position="48"/>
    </location>
</feature>
<dbReference type="Proteomes" id="UP001383192">
    <property type="component" value="Unassembled WGS sequence"/>
</dbReference>
<name>A0AAW0DEK4_9AGAR</name>
<gene>
    <name evidence="2" type="ORF">VNI00_005150</name>
</gene>
<organism evidence="2 3">
    <name type="scientific">Paramarasmius palmivorus</name>
    <dbReference type="NCBI Taxonomy" id="297713"/>
    <lineage>
        <taxon>Eukaryota</taxon>
        <taxon>Fungi</taxon>
        <taxon>Dikarya</taxon>
        <taxon>Basidiomycota</taxon>
        <taxon>Agaricomycotina</taxon>
        <taxon>Agaricomycetes</taxon>
        <taxon>Agaricomycetidae</taxon>
        <taxon>Agaricales</taxon>
        <taxon>Marasmiineae</taxon>
        <taxon>Marasmiaceae</taxon>
        <taxon>Paramarasmius</taxon>
    </lineage>
</organism>
<evidence type="ECO:0000256" key="1">
    <source>
        <dbReference type="SAM" id="MobiDB-lite"/>
    </source>
</evidence>
<accession>A0AAW0DEK4</accession>
<protein>
    <submittedName>
        <fullName evidence="2">Uncharacterized protein</fullName>
    </submittedName>
</protein>
<proteinExistence type="predicted"/>
<dbReference type="AlphaFoldDB" id="A0AAW0DEK4"/>